<dbReference type="InterPro" id="IPR012939">
    <property type="entry name" value="Glyco_hydro_92"/>
</dbReference>
<dbReference type="Pfam" id="PF17678">
    <property type="entry name" value="Glyco_hydro_92N"/>
    <property type="match status" value="1"/>
</dbReference>
<dbReference type="NCBIfam" id="TIGR01180">
    <property type="entry name" value="aman2_put"/>
    <property type="match status" value="1"/>
</dbReference>
<sequence>MSGDRFFSSFEEGDPLPGSDVGIGVGIGAGPVRSPTARTGAGFTGLRALRYTKPGVHRLFEVDLPVTEHTELSYVVFPESDGEPTYRSTLVALDVEFDDGGGLTGRLDPKSLYLDQWNLVRRPLPAGRRVRAILLVVSGEGTGWVDDVRVAERPPRPREPVDHVRTTRGTHSSAEFSRGNTFPATAVPNGFNFWTPVTDAASTSWLYEYHRRNNAANRPELAAFAVSHQPSPWMGDRHSWHVMPGDGRALAFGHEHEIDRPHHYGVRFDCGIRVDLAPTDHGALFEFGFPGAAEVRFGCRRGGVRLDPRHGIVTGHSSVAGRLSVGARRMFVYGTFDEPGRRRGRGLRFPGSTVRLRIATSLISLAQARRNLEEEIPAGTTFEQVTDRARAAWRDLLGRIELTGATEDQLTTFYSGLYRLFLYPNSAHEQTPGGRHHASPVVRRLRPSTRTRTGAKVTGGPMSVNHGFWDTYRTVWPAYALLAPSRCGELIEGFVQQFREGGWISRWSSPGYADLMTGTSSDVAFADAYLKGVRNFDAGTAYRAALRNATVAPPNRAVGRKGLHESIFLGYTPLSTPEGLSWALESCVDDFGLAGFADALGHPDEARYFRDRALRYVHHFDRRTGFFQGRHADGRWRWDPSAYDPAVWGYDYTETNGWNTAFGVPHDGTGLAALHGGPAALESLLDTFFATPETGRRPGSYRGVIHEMTEARDVRMGQYGHSNQPSHHIPFLYLHAGAPAKAQAVVREVLTRCYLGSEIGQGYPGDEDNGEMSAWYVFASLGLYPLAPGGASPGYVLGAPLFGQARIRLENGRHVIITTTGRGPYVEGLRVDGVPHEQAWIAHHRLTAGATLEFHLSETPSQWGTEPPSLTTDGRPPRPLTDLVPARARASDGTAVTALFDDTSRTQITFRTATPVVEYTAEGPPRPVQIYTLTSGTGGAPSAWTLEGSADGHRWEVLDERDGEVFPWRRQTRPFALARPAAFVHYRLRVTAAAGRRACLAQWELLAGER</sequence>
<feature type="region of interest" description="Disordered" evidence="1">
    <location>
        <begin position="153"/>
        <end position="181"/>
    </location>
</feature>
<dbReference type="GO" id="GO:0005829">
    <property type="term" value="C:cytosol"/>
    <property type="evidence" value="ECO:0007669"/>
    <property type="project" value="TreeGrafter"/>
</dbReference>
<feature type="region of interest" description="Disordered" evidence="1">
    <location>
        <begin position="859"/>
        <end position="878"/>
    </location>
</feature>
<feature type="domain" description="Glycosyl hydrolase family 92 N-terminal" evidence="3">
    <location>
        <begin position="164"/>
        <end position="341"/>
    </location>
</feature>
<reference evidence="4 5" key="1">
    <citation type="submission" date="2019-07" db="EMBL/GenBank/DDBJ databases">
        <authorList>
            <person name="Duangmal K."/>
            <person name="Teo W.F.A."/>
        </authorList>
    </citation>
    <scope>NUCLEOTIDE SEQUENCE [LARGE SCALE GENOMIC DNA]</scope>
    <source>
        <strain evidence="4 5">TBRC 6029</strain>
    </source>
</reference>
<keyword evidence="4" id="KW-0378">Hydrolase</keyword>
<evidence type="ECO:0000313" key="4">
    <source>
        <dbReference type="EMBL" id="TVT47123.1"/>
    </source>
</evidence>
<gene>
    <name evidence="4" type="ORF">FNH05_19365</name>
</gene>
<dbReference type="Gene3D" id="3.30.2080.10">
    <property type="entry name" value="GH92 mannosidase domain"/>
    <property type="match status" value="1"/>
</dbReference>
<dbReference type="InterPro" id="IPR050883">
    <property type="entry name" value="PNGase"/>
</dbReference>
<dbReference type="InterPro" id="IPR008928">
    <property type="entry name" value="6-hairpin_glycosidase_sf"/>
</dbReference>
<comment type="caution">
    <text evidence="4">The sequence shown here is derived from an EMBL/GenBank/DDBJ whole genome shotgun (WGS) entry which is preliminary data.</text>
</comment>
<keyword evidence="5" id="KW-1185">Reference proteome</keyword>
<evidence type="ECO:0000256" key="1">
    <source>
        <dbReference type="SAM" id="MobiDB-lite"/>
    </source>
</evidence>
<dbReference type="FunFam" id="1.20.1050.60:FF:000001">
    <property type="entry name" value="Putative alpha-1,2-mannosidase"/>
    <property type="match status" value="1"/>
</dbReference>
<dbReference type="Gene3D" id="1.20.1610.10">
    <property type="entry name" value="alpha-1,2-mannosidases domains"/>
    <property type="match status" value="1"/>
</dbReference>
<feature type="compositionally biased region" description="Polar residues" evidence="1">
    <location>
        <begin position="859"/>
        <end position="872"/>
    </location>
</feature>
<protein>
    <submittedName>
        <fullName evidence="4">Glycoside hydrolase family 92 protein</fullName>
    </submittedName>
</protein>
<dbReference type="Gene3D" id="1.20.1050.60">
    <property type="entry name" value="alpha-1,2-mannosidase"/>
    <property type="match status" value="1"/>
</dbReference>
<evidence type="ECO:0000313" key="5">
    <source>
        <dbReference type="Proteomes" id="UP000320011"/>
    </source>
</evidence>
<dbReference type="PANTHER" id="PTHR12143">
    <property type="entry name" value="PEPTIDE N-GLYCANASE PNGASE -RELATED"/>
    <property type="match status" value="1"/>
</dbReference>
<dbReference type="InterPro" id="IPR005887">
    <property type="entry name" value="GH92_a_mannosidase_put"/>
</dbReference>
<feature type="domain" description="Glycosyl hydrolase family 92" evidence="2">
    <location>
        <begin position="367"/>
        <end position="857"/>
    </location>
</feature>
<dbReference type="Proteomes" id="UP000320011">
    <property type="component" value="Unassembled WGS sequence"/>
</dbReference>
<name>A0A558CEE8_9PSEU</name>
<dbReference type="OrthoDB" id="9804511at2"/>
<organism evidence="4 5">
    <name type="scientific">Amycolatopsis rhizosphaerae</name>
    <dbReference type="NCBI Taxonomy" id="2053003"/>
    <lineage>
        <taxon>Bacteria</taxon>
        <taxon>Bacillati</taxon>
        <taxon>Actinomycetota</taxon>
        <taxon>Actinomycetes</taxon>
        <taxon>Pseudonocardiales</taxon>
        <taxon>Pseudonocardiaceae</taxon>
        <taxon>Amycolatopsis</taxon>
    </lineage>
</organism>
<dbReference type="GO" id="GO:0030246">
    <property type="term" value="F:carbohydrate binding"/>
    <property type="evidence" value="ECO:0007669"/>
    <property type="project" value="InterPro"/>
</dbReference>
<proteinExistence type="predicted"/>
<feature type="region of interest" description="Disordered" evidence="1">
    <location>
        <begin position="429"/>
        <end position="457"/>
    </location>
</feature>
<evidence type="ECO:0000259" key="3">
    <source>
        <dbReference type="Pfam" id="PF17678"/>
    </source>
</evidence>
<evidence type="ECO:0000259" key="2">
    <source>
        <dbReference type="Pfam" id="PF07971"/>
    </source>
</evidence>
<dbReference type="InterPro" id="IPR014718">
    <property type="entry name" value="GH-type_carb-bd"/>
</dbReference>
<feature type="compositionally biased region" description="Basic residues" evidence="1">
    <location>
        <begin position="434"/>
        <end position="449"/>
    </location>
</feature>
<dbReference type="GO" id="GO:0006516">
    <property type="term" value="P:glycoprotein catabolic process"/>
    <property type="evidence" value="ECO:0007669"/>
    <property type="project" value="TreeGrafter"/>
</dbReference>
<feature type="compositionally biased region" description="Polar residues" evidence="1">
    <location>
        <begin position="167"/>
        <end position="181"/>
    </location>
</feature>
<dbReference type="EMBL" id="VJWX01000191">
    <property type="protein sequence ID" value="TVT47123.1"/>
    <property type="molecule type" value="Genomic_DNA"/>
</dbReference>
<reference evidence="4 5" key="2">
    <citation type="submission" date="2019-08" db="EMBL/GenBank/DDBJ databases">
        <title>Amycolatopsis acidicola sp. nov., isolated from peat swamp forest soil.</title>
        <authorList>
            <person name="Srisuk N."/>
        </authorList>
    </citation>
    <scope>NUCLEOTIDE SEQUENCE [LARGE SCALE GENOMIC DNA]</scope>
    <source>
        <strain evidence="4 5">TBRC 6029</strain>
    </source>
</reference>
<feature type="compositionally biased region" description="Basic and acidic residues" evidence="1">
    <location>
        <begin position="153"/>
        <end position="165"/>
    </location>
</feature>
<accession>A0A558CEE8</accession>
<dbReference type="SUPFAM" id="SSF48208">
    <property type="entry name" value="Six-hairpin glycosidases"/>
    <property type="match status" value="1"/>
</dbReference>
<dbReference type="GO" id="GO:0005975">
    <property type="term" value="P:carbohydrate metabolic process"/>
    <property type="evidence" value="ECO:0007669"/>
    <property type="project" value="InterPro"/>
</dbReference>
<dbReference type="AlphaFoldDB" id="A0A558CEE8"/>
<dbReference type="GO" id="GO:0000224">
    <property type="term" value="F:peptide-N4-(N-acetyl-beta-glucosaminyl)asparagine amidase activity"/>
    <property type="evidence" value="ECO:0007669"/>
    <property type="project" value="TreeGrafter"/>
</dbReference>
<dbReference type="PANTHER" id="PTHR12143:SF43">
    <property type="entry name" value="PUTATIVE-RELATED"/>
    <property type="match status" value="1"/>
</dbReference>
<dbReference type="Pfam" id="PF07971">
    <property type="entry name" value="Glyco_hydro_92"/>
    <property type="match status" value="1"/>
</dbReference>
<dbReference type="Gene3D" id="2.70.98.10">
    <property type="match status" value="1"/>
</dbReference>
<dbReference type="RefSeq" id="WP_144590105.1">
    <property type="nucleotide sequence ID" value="NZ_VJWX01000191.1"/>
</dbReference>
<dbReference type="InterPro" id="IPR041371">
    <property type="entry name" value="GH92_N"/>
</dbReference>